<evidence type="ECO:0000256" key="1">
    <source>
        <dbReference type="SAM" id="MobiDB-lite"/>
    </source>
</evidence>
<feature type="region of interest" description="Disordered" evidence="1">
    <location>
        <begin position="155"/>
        <end position="175"/>
    </location>
</feature>
<feature type="compositionally biased region" description="Polar residues" evidence="1">
    <location>
        <begin position="46"/>
        <end position="57"/>
    </location>
</feature>
<reference evidence="3" key="1">
    <citation type="submission" date="2020-11" db="EMBL/GenBank/DDBJ databases">
        <authorList>
            <person name="Tran Van P."/>
        </authorList>
    </citation>
    <scope>NUCLEOTIDE SEQUENCE</scope>
</reference>
<dbReference type="Pfam" id="PF13638">
    <property type="entry name" value="PIN_4"/>
    <property type="match status" value="1"/>
</dbReference>
<dbReference type="CDD" id="cd18727">
    <property type="entry name" value="PIN_Swt1-like"/>
    <property type="match status" value="1"/>
</dbReference>
<dbReference type="PANTHER" id="PTHR16161">
    <property type="entry name" value="TRANSCRIPTIONAL PROTEIN SWT1"/>
    <property type="match status" value="1"/>
</dbReference>
<dbReference type="SMART" id="SM00670">
    <property type="entry name" value="PINc"/>
    <property type="match status" value="1"/>
</dbReference>
<dbReference type="AlphaFoldDB" id="A0A7R9I1E5"/>
<dbReference type="Gene3D" id="3.40.50.1010">
    <property type="entry name" value="5'-nuclease"/>
    <property type="match status" value="1"/>
</dbReference>
<feature type="compositionally biased region" description="Polar residues" evidence="1">
    <location>
        <begin position="155"/>
        <end position="169"/>
    </location>
</feature>
<feature type="compositionally biased region" description="Basic and acidic residues" evidence="1">
    <location>
        <begin position="63"/>
        <end position="85"/>
    </location>
</feature>
<sequence length="838" mass="94887">MKILANTDLFIMIVTHKTEERRVTPVSGVGPPPIGSNSPFIDSITNQGKKWTSSCLPPQQPSFHEDSGEHRPVYHDSDAKTEGRRVTPVSGVGSPPKLSPKAPVPPQTCTPAAERLERLRNKLAEDLARKPISPPKIKCKTPAEDRLQRYRAQLSGEQSKNSNELNTNPKLYIPPLVDPRQYRERQENTPLQLDREIKVEAPSEESDASYNAVPDHQGLSSDFTQFGVPLNAPGTSACLQTNGVKRPSGDQKAQESPKKYKTLSGELVDKWLQTCSGVKPSRNSGDIPTLDEGLPTDMDLEMDWEEIEDITIVANTKQTNISIKVENGWYIILDTNILLDHLKLAEELRDTFIPGYGLPIIVVPWRVLQELDGLKDNRKFKSGKFNVSKSFDLVARARKAVRFLHNNMIKNHSRVRGQTAKEAATGEYLKNEIADDDILHCCYQFLEKGNSVIIVSDDKNFVTKALASEIQAYTMEGIFEAISTMSPVPTEEQVVSLVLPKLGARKSFQIQDQRQDLEAARADAVWCAWKSIFKEALSEVLVQEMEEIYGDKWLNVVKIKPPWVLADVISCVLKHFIAVFKDVFVPRSKEQLEKIMKFLKDASMKPYGYSLVEIQELLQKSVDIFVNLPNGKNNYRKMASSTVLKLEKVYEQVEDMQYEIQTNNFSLDYENSSVDTHQCPDVRQIIESKKSHSQIIKDSLSSIWETVCNICCSVHDYLGLPHSKNSAEKLEFSSLMEIKKTVNDIYTRLHNLISCLQKTLAAPLNSFSEDIDEIKGLYFALISFNSEENMEDLLSPELVYKFCNLPKHRRTLKLAVEQFEEFRIMILEAVDHLKTKVE</sequence>
<protein>
    <recommendedName>
        <fullName evidence="2">PIN domain-containing protein</fullName>
    </recommendedName>
</protein>
<dbReference type="InterPro" id="IPR029060">
    <property type="entry name" value="PIN-like_dom_sf"/>
</dbReference>
<dbReference type="EMBL" id="OD566359">
    <property type="protein sequence ID" value="CAD7443840.1"/>
    <property type="molecule type" value="Genomic_DNA"/>
</dbReference>
<dbReference type="GO" id="GO:0005634">
    <property type="term" value="C:nucleus"/>
    <property type="evidence" value="ECO:0007669"/>
    <property type="project" value="TreeGrafter"/>
</dbReference>
<accession>A0A7R9I1E5</accession>
<dbReference type="PANTHER" id="PTHR16161:SF0">
    <property type="entry name" value="TRANSCRIPTIONAL PROTEIN SWT1"/>
    <property type="match status" value="1"/>
</dbReference>
<dbReference type="InterPro" id="IPR002716">
    <property type="entry name" value="PIN_dom"/>
</dbReference>
<organism evidence="3">
    <name type="scientific">Timema bartmani</name>
    <dbReference type="NCBI Taxonomy" id="61472"/>
    <lineage>
        <taxon>Eukaryota</taxon>
        <taxon>Metazoa</taxon>
        <taxon>Ecdysozoa</taxon>
        <taxon>Arthropoda</taxon>
        <taxon>Hexapoda</taxon>
        <taxon>Insecta</taxon>
        <taxon>Pterygota</taxon>
        <taxon>Neoptera</taxon>
        <taxon>Polyneoptera</taxon>
        <taxon>Phasmatodea</taxon>
        <taxon>Timematodea</taxon>
        <taxon>Timematoidea</taxon>
        <taxon>Timematidae</taxon>
        <taxon>Timema</taxon>
    </lineage>
</organism>
<proteinExistence type="predicted"/>
<dbReference type="SUPFAM" id="SSF88723">
    <property type="entry name" value="PIN domain-like"/>
    <property type="match status" value="1"/>
</dbReference>
<gene>
    <name evidence="3" type="ORF">TBIB3V08_LOCUS6237</name>
</gene>
<feature type="domain" description="PIN" evidence="2">
    <location>
        <begin position="329"/>
        <end position="463"/>
    </location>
</feature>
<dbReference type="InterPro" id="IPR052626">
    <property type="entry name" value="SWT1_Regulator"/>
</dbReference>
<name>A0A7R9I1E5_9NEOP</name>
<evidence type="ECO:0000259" key="2">
    <source>
        <dbReference type="SMART" id="SM00670"/>
    </source>
</evidence>
<feature type="region of interest" description="Disordered" evidence="1">
    <location>
        <begin position="46"/>
        <end position="109"/>
    </location>
</feature>
<evidence type="ECO:0000313" key="3">
    <source>
        <dbReference type="EMBL" id="CAD7443840.1"/>
    </source>
</evidence>